<keyword evidence="4" id="KW-0808">Transferase</keyword>
<evidence type="ECO:0000256" key="6">
    <source>
        <dbReference type="ARBA" id="ARBA00022777"/>
    </source>
</evidence>
<feature type="transmembrane region" description="Helical" evidence="9">
    <location>
        <begin position="101"/>
        <end position="123"/>
    </location>
</feature>
<evidence type="ECO:0000256" key="4">
    <source>
        <dbReference type="ARBA" id="ARBA00022679"/>
    </source>
</evidence>
<gene>
    <name evidence="11" type="ordered locus">AMED_0470</name>
</gene>
<evidence type="ECO:0000256" key="1">
    <source>
        <dbReference type="ARBA" id="ARBA00000085"/>
    </source>
</evidence>
<keyword evidence="6 11" id="KW-0418">Kinase</keyword>
<protein>
    <recommendedName>
        <fullName evidence="2">histidine kinase</fullName>
        <ecNumber evidence="2">2.7.13.3</ecNumber>
    </recommendedName>
</protein>
<evidence type="ECO:0000256" key="5">
    <source>
        <dbReference type="ARBA" id="ARBA00022741"/>
    </source>
</evidence>
<keyword evidence="5" id="KW-0547">Nucleotide-binding</keyword>
<dbReference type="Gene3D" id="3.30.565.10">
    <property type="entry name" value="Histidine kinase-like ATPase, C-terminal domain"/>
    <property type="match status" value="1"/>
</dbReference>
<keyword evidence="9" id="KW-0812">Transmembrane</keyword>
<dbReference type="KEGG" id="amd:AMED_0470"/>
<dbReference type="EC" id="2.7.13.3" evidence="2"/>
<evidence type="ECO:0000313" key="12">
    <source>
        <dbReference type="Proteomes" id="UP000000328"/>
    </source>
</evidence>
<keyword evidence="9" id="KW-1133">Transmembrane helix</keyword>
<dbReference type="InterPro" id="IPR050482">
    <property type="entry name" value="Sensor_HK_TwoCompSys"/>
</dbReference>
<evidence type="ECO:0000256" key="2">
    <source>
        <dbReference type="ARBA" id="ARBA00012438"/>
    </source>
</evidence>
<dbReference type="SMART" id="SM00387">
    <property type="entry name" value="HATPase_c"/>
    <property type="match status" value="1"/>
</dbReference>
<dbReference type="GO" id="GO:0000155">
    <property type="term" value="F:phosphorelay sensor kinase activity"/>
    <property type="evidence" value="ECO:0007669"/>
    <property type="project" value="InterPro"/>
</dbReference>
<name>A0A0H3CYE0_AMYMU</name>
<feature type="domain" description="Histidine kinase/HSP90-like ATPase" evidence="10">
    <location>
        <begin position="320"/>
        <end position="410"/>
    </location>
</feature>
<dbReference type="Proteomes" id="UP000000328">
    <property type="component" value="Chromosome"/>
</dbReference>
<feature type="transmembrane region" description="Helical" evidence="9">
    <location>
        <begin position="45"/>
        <end position="65"/>
    </location>
</feature>
<dbReference type="InterPro" id="IPR003594">
    <property type="entry name" value="HATPase_dom"/>
</dbReference>
<dbReference type="Gene3D" id="1.20.5.1930">
    <property type="match status" value="1"/>
</dbReference>
<feature type="transmembrane region" description="Helical" evidence="9">
    <location>
        <begin position="158"/>
        <end position="182"/>
    </location>
</feature>
<dbReference type="EMBL" id="CP002000">
    <property type="protein sequence ID" value="ADJ42291.1"/>
    <property type="molecule type" value="Genomic_DNA"/>
</dbReference>
<keyword evidence="3" id="KW-0597">Phosphoprotein</keyword>
<dbReference type="RefSeq" id="WP_013222405.1">
    <property type="nucleotide sequence ID" value="NC_014318.1"/>
</dbReference>
<evidence type="ECO:0000256" key="8">
    <source>
        <dbReference type="ARBA" id="ARBA00023012"/>
    </source>
</evidence>
<sequence length="410" mass="43523">MATEDARRRHPVARARAALDALERLVGGMGTAILAVAALLWLLGSAVLCLAGIGLLLVPLGLRLLRVVADRERARLDILPPPPVPRGLRAALADVTVRRELGWLGCHSTFGLLLSLISLTLAVDVMHDASFPVWWWFVSPGDATPAQGFFTATDWGDAFGVCLFGVATLVVLVLITPALAWLQEWPAKRLLAPHRGTDLALRVAELTATRAAALDAHAVELRRIERSLHDGTQNRLVAVNVLLGAAKRALTRDPAAAEEILDRAQDAAEQALAELRGVVRSILPPVLTERSLPDALSALAADCPVACRIDAELPGRPAVSVQVTAYFVVAEALTNVAKHSGASTATIRLRRERDRVHVEVTDDGRGGAHEDSGSGLTGIRRRVEAHDGSFALASPAGGPTTLRVSLPCGS</sequence>
<dbReference type="InterPro" id="IPR025828">
    <property type="entry name" value="Put_sensor_dom"/>
</dbReference>
<dbReference type="CDD" id="cd16917">
    <property type="entry name" value="HATPase_UhpB-NarQ-NarX-like"/>
    <property type="match status" value="1"/>
</dbReference>
<dbReference type="AlphaFoldDB" id="A0A0H3CYE0"/>
<dbReference type="Pfam" id="PF07730">
    <property type="entry name" value="HisKA_3"/>
    <property type="match status" value="1"/>
</dbReference>
<dbReference type="GO" id="GO:0016020">
    <property type="term" value="C:membrane"/>
    <property type="evidence" value="ECO:0007669"/>
    <property type="project" value="InterPro"/>
</dbReference>
<evidence type="ECO:0000256" key="3">
    <source>
        <dbReference type="ARBA" id="ARBA00022553"/>
    </source>
</evidence>
<comment type="catalytic activity">
    <reaction evidence="1">
        <text>ATP + protein L-histidine = ADP + protein N-phospho-L-histidine.</text>
        <dbReference type="EC" id="2.7.13.3"/>
    </reaction>
</comment>
<dbReference type="PANTHER" id="PTHR24421:SF10">
    <property type="entry name" value="NITRATE_NITRITE SENSOR PROTEIN NARQ"/>
    <property type="match status" value="1"/>
</dbReference>
<accession>A0A0H3CYE0</accession>
<dbReference type="PATRIC" id="fig|749927.5.peg.490"/>
<dbReference type="SUPFAM" id="SSF55874">
    <property type="entry name" value="ATPase domain of HSP90 chaperone/DNA topoisomerase II/histidine kinase"/>
    <property type="match status" value="1"/>
</dbReference>
<keyword evidence="9" id="KW-0472">Membrane</keyword>
<evidence type="ECO:0000256" key="7">
    <source>
        <dbReference type="ARBA" id="ARBA00022840"/>
    </source>
</evidence>
<organism evidence="11 12">
    <name type="scientific">Amycolatopsis mediterranei (strain U-32)</name>
    <dbReference type="NCBI Taxonomy" id="749927"/>
    <lineage>
        <taxon>Bacteria</taxon>
        <taxon>Bacillati</taxon>
        <taxon>Actinomycetota</taxon>
        <taxon>Actinomycetes</taxon>
        <taxon>Pseudonocardiales</taxon>
        <taxon>Pseudonocardiaceae</taxon>
        <taxon>Amycolatopsis</taxon>
    </lineage>
</organism>
<dbReference type="OrthoDB" id="5242012at2"/>
<dbReference type="GO" id="GO:0046983">
    <property type="term" value="F:protein dimerization activity"/>
    <property type="evidence" value="ECO:0007669"/>
    <property type="project" value="InterPro"/>
</dbReference>
<dbReference type="Pfam" id="PF13796">
    <property type="entry name" value="Sensor"/>
    <property type="match status" value="1"/>
</dbReference>
<dbReference type="PANTHER" id="PTHR24421">
    <property type="entry name" value="NITRATE/NITRITE SENSOR PROTEIN NARX-RELATED"/>
    <property type="match status" value="1"/>
</dbReference>
<evidence type="ECO:0000256" key="9">
    <source>
        <dbReference type="SAM" id="Phobius"/>
    </source>
</evidence>
<dbReference type="InterPro" id="IPR011712">
    <property type="entry name" value="Sig_transdc_His_kin_sub3_dim/P"/>
</dbReference>
<reference evidence="11 12" key="1">
    <citation type="journal article" date="2010" name="Cell Res.">
        <title>Complete genome sequence of the rifamycin SV-producing Amycolatopsis mediterranei U32 revealed its genetic characteristics in phylogeny and metabolism.</title>
        <authorList>
            <person name="Zhao W."/>
            <person name="Zhong Y."/>
            <person name="Yuan H."/>
            <person name="Wang J."/>
            <person name="Zheng H."/>
            <person name="Wang Y."/>
            <person name="Cen X."/>
            <person name="Xu F."/>
            <person name="Bai J."/>
            <person name="Han X."/>
            <person name="Lu G."/>
            <person name="Zhu Y."/>
            <person name="Shao Z."/>
            <person name="Yan H."/>
            <person name="Li C."/>
            <person name="Peng N."/>
            <person name="Zhang Z."/>
            <person name="Zhang Y."/>
            <person name="Lin W."/>
            <person name="Fan Y."/>
            <person name="Qin Z."/>
            <person name="Hu Y."/>
            <person name="Zhu B."/>
            <person name="Wang S."/>
            <person name="Ding X."/>
            <person name="Zhao G.P."/>
        </authorList>
    </citation>
    <scope>NUCLEOTIDE SEQUENCE [LARGE SCALE GENOMIC DNA]</scope>
    <source>
        <strain evidence="12">U-32</strain>
    </source>
</reference>
<keyword evidence="8" id="KW-0902">Two-component regulatory system</keyword>
<evidence type="ECO:0000313" key="11">
    <source>
        <dbReference type="EMBL" id="ADJ42291.1"/>
    </source>
</evidence>
<proteinExistence type="predicted"/>
<dbReference type="InterPro" id="IPR036890">
    <property type="entry name" value="HATPase_C_sf"/>
</dbReference>
<evidence type="ECO:0000259" key="10">
    <source>
        <dbReference type="SMART" id="SM00387"/>
    </source>
</evidence>
<dbReference type="eggNOG" id="COG4585">
    <property type="taxonomic scope" value="Bacteria"/>
</dbReference>
<dbReference type="GO" id="GO:0005524">
    <property type="term" value="F:ATP binding"/>
    <property type="evidence" value="ECO:0007669"/>
    <property type="project" value="UniProtKB-KW"/>
</dbReference>
<dbReference type="Pfam" id="PF02518">
    <property type="entry name" value="HATPase_c"/>
    <property type="match status" value="1"/>
</dbReference>
<feature type="transmembrane region" description="Helical" evidence="9">
    <location>
        <begin position="21"/>
        <end position="39"/>
    </location>
</feature>
<dbReference type="HOGENOM" id="CLU_000445_20_2_11"/>
<keyword evidence="7" id="KW-0067">ATP-binding</keyword>
<dbReference type="GeneID" id="92868270"/>